<evidence type="ECO:0000259" key="6">
    <source>
        <dbReference type="PROSITE" id="PS50075"/>
    </source>
</evidence>
<dbReference type="SUPFAM" id="SSF52151">
    <property type="entry name" value="FabD/lysophospholipase-like"/>
    <property type="match status" value="1"/>
</dbReference>
<dbReference type="SUPFAM" id="SSF53901">
    <property type="entry name" value="Thiolase-like"/>
    <property type="match status" value="1"/>
</dbReference>
<dbReference type="InterPro" id="IPR018201">
    <property type="entry name" value="Ketoacyl_synth_AS"/>
</dbReference>
<dbReference type="InterPro" id="IPR050091">
    <property type="entry name" value="PKS_NRPS_Biosynth_Enz"/>
</dbReference>
<dbReference type="InterPro" id="IPR016036">
    <property type="entry name" value="Malonyl_transacylase_ACP-bd"/>
</dbReference>
<dbReference type="InterPro" id="IPR032821">
    <property type="entry name" value="PKS_assoc"/>
</dbReference>
<dbReference type="Gene3D" id="3.40.50.1820">
    <property type="entry name" value="alpha/beta hydrolase"/>
    <property type="match status" value="1"/>
</dbReference>
<dbReference type="Proteomes" id="UP001152485">
    <property type="component" value="Unassembled WGS sequence"/>
</dbReference>
<dbReference type="Pfam" id="PF16197">
    <property type="entry name" value="KAsynt_C_assoc"/>
    <property type="match status" value="1"/>
</dbReference>
<dbReference type="Gene3D" id="3.40.366.10">
    <property type="entry name" value="Malonyl-Coenzyme A Acyl Carrier Protein, domain 2"/>
    <property type="match status" value="1"/>
</dbReference>
<evidence type="ECO:0000313" key="8">
    <source>
        <dbReference type="EMBL" id="CAH9050281.1"/>
    </source>
</evidence>
<protein>
    <recommendedName>
        <fullName evidence="10">Carrier domain-containing protein</fullName>
    </recommendedName>
</protein>
<dbReference type="PANTHER" id="PTHR43775:SF51">
    <property type="entry name" value="INACTIVE PHENOLPHTHIOCEROL SYNTHESIS POLYKETIDE SYNTHASE TYPE I PKS1-RELATED"/>
    <property type="match status" value="1"/>
</dbReference>
<name>A0ABM9GFH2_9GAMM</name>
<dbReference type="InterPro" id="IPR014043">
    <property type="entry name" value="Acyl_transferase_dom"/>
</dbReference>
<keyword evidence="5" id="KW-0808">Transferase</keyword>
<organism evidence="8 9">
    <name type="scientific">Pseudoalteromonas holothuriae</name>
    <dbReference type="NCBI Taxonomy" id="2963714"/>
    <lineage>
        <taxon>Bacteria</taxon>
        <taxon>Pseudomonadati</taxon>
        <taxon>Pseudomonadota</taxon>
        <taxon>Gammaproteobacteria</taxon>
        <taxon>Alteromonadales</taxon>
        <taxon>Pseudoalteromonadaceae</taxon>
        <taxon>Pseudoalteromonas</taxon>
    </lineage>
</organism>
<evidence type="ECO:0000256" key="1">
    <source>
        <dbReference type="ARBA" id="ARBA00005194"/>
    </source>
</evidence>
<dbReference type="Pfam" id="PF00109">
    <property type="entry name" value="ketoacyl-synt"/>
    <property type="match status" value="1"/>
</dbReference>
<dbReference type="SMART" id="SM00827">
    <property type="entry name" value="PKS_AT"/>
    <property type="match status" value="1"/>
</dbReference>
<dbReference type="Pfam" id="PF00698">
    <property type="entry name" value="Acyl_transf_1"/>
    <property type="match status" value="1"/>
</dbReference>
<comment type="caution">
    <text evidence="8">The sequence shown here is derived from an EMBL/GenBank/DDBJ whole genome shotgun (WGS) entry which is preliminary data.</text>
</comment>
<dbReference type="InterPro" id="IPR016035">
    <property type="entry name" value="Acyl_Trfase/lysoPLipase"/>
</dbReference>
<dbReference type="InterPro" id="IPR009081">
    <property type="entry name" value="PP-bd_ACP"/>
</dbReference>
<dbReference type="Gene3D" id="1.10.1200.10">
    <property type="entry name" value="ACP-like"/>
    <property type="match status" value="1"/>
</dbReference>
<dbReference type="InterPro" id="IPR036291">
    <property type="entry name" value="NAD(P)-bd_dom_sf"/>
</dbReference>
<dbReference type="InterPro" id="IPR014030">
    <property type="entry name" value="Ketoacyl_synth_N"/>
</dbReference>
<dbReference type="PROSITE" id="PS52004">
    <property type="entry name" value="KS3_2"/>
    <property type="match status" value="1"/>
</dbReference>
<accession>A0ABM9GFH2</accession>
<dbReference type="Gene3D" id="3.40.47.10">
    <property type="match status" value="1"/>
</dbReference>
<evidence type="ECO:0000256" key="5">
    <source>
        <dbReference type="ARBA" id="ARBA00022679"/>
    </source>
</evidence>
<evidence type="ECO:0008006" key="10">
    <source>
        <dbReference type="Google" id="ProtNLM"/>
    </source>
</evidence>
<dbReference type="InterPro" id="IPR013968">
    <property type="entry name" value="PKS_KR"/>
</dbReference>
<dbReference type="Pfam" id="PF00975">
    <property type="entry name" value="Thioesterase"/>
    <property type="match status" value="1"/>
</dbReference>
<dbReference type="InterPro" id="IPR014031">
    <property type="entry name" value="Ketoacyl_synth_C"/>
</dbReference>
<evidence type="ECO:0000259" key="7">
    <source>
        <dbReference type="PROSITE" id="PS52004"/>
    </source>
</evidence>
<feature type="domain" description="Ketosynthase family 3 (KS3)" evidence="7">
    <location>
        <begin position="5"/>
        <end position="431"/>
    </location>
</feature>
<dbReference type="SUPFAM" id="SSF55048">
    <property type="entry name" value="Probable ACP-binding domain of malonyl-CoA ACP transacylase"/>
    <property type="match status" value="1"/>
</dbReference>
<evidence type="ECO:0000256" key="2">
    <source>
        <dbReference type="ARBA" id="ARBA00006484"/>
    </source>
</evidence>
<evidence type="ECO:0000256" key="3">
    <source>
        <dbReference type="ARBA" id="ARBA00022450"/>
    </source>
</evidence>
<keyword evidence="4" id="KW-0597">Phosphoprotein</keyword>
<dbReference type="SUPFAM" id="SSF51735">
    <property type="entry name" value="NAD(P)-binding Rossmann-fold domains"/>
    <property type="match status" value="1"/>
</dbReference>
<dbReference type="EMBL" id="CAMAPD010000001">
    <property type="protein sequence ID" value="CAH9050281.1"/>
    <property type="molecule type" value="Genomic_DNA"/>
</dbReference>
<comment type="similarity">
    <text evidence="2">Belongs to the short-chain dehydrogenases/reductases (SDR) family.</text>
</comment>
<evidence type="ECO:0000313" key="9">
    <source>
        <dbReference type="Proteomes" id="UP001152485"/>
    </source>
</evidence>
<sequence length="1708" mass="187531">MTNNDNKIAIIGWAGRFPGAANIKEFIKNTLHGDVQICHFDTETLRERGIELDAKQSESLVTSFGYLDDIYKFDADFFAMSPAEAGIMDPQQRMLLELSYQGLCDAGYPIQSDLGNCGIYVGTGVSHHWLSSIYQAGSQGTAPDTLRMLLGNGQDFVATNIAYRLNLGGPSVNINTACSTSLVAIHQACGALLNYECDMALSGGSNVNLQQERGYFTVEGGIESPDGTCRPFDAKANGTVPGNGGAVVVLKRLADAIDDGDLVHAVIAGSAINNDGSDKIGFTAPSVTGQRNVIESAMAVAEVNPEDIGYIEAHGTGTHLGDPVEIQGLTEAFGSEGNGHMCAISSVKANVGHLNAAAGIAGLIRASACVSAGVLPKTANYQSLNLAINLANTPFYISDKYAPWPKEPANRLAGISSFGIGGSNAHIIVEQPQPASKSNEFTAPKHPNVCVLSAHSTAALEKMRNELVEFIVADATLNLHDLSYTLRTRRDTHKYRLACGFTDRQSLLSNLSAQPISVSITEPSSRIAFVFSGQGSQQVNMYQSLYRDNALFKEQVDECAEFIHPLLGLDIRTLIYPEQGGENDSVGEALLKETRFAQPALFIVQYALANVLISSGVNPNVMLGHSLGEYICACISGVMSKETALTLICARAAAMQEQPAGAMIAVSANLDECRKLLNSGISIAAVNGHQHFTLSGPNELIAYQGQRLDEANIRWKKLETSHAYHSDMMESAVDVLTELFNKTVFFSPNIPYASNISGELITTEQVQTAQYWLAHILKPVQFAKGLQSITEHCDIMLDLGPGSVLTSLLKLEQHQCVSLSGKDEACCLIGLEDMLAKLWQAGVPVDWQKSEVGEGHPIRLPDYPFTGKDYYLPATPVNKNISLQPAEQAIGCYRKVFHPSYLPNGDLAKNSLLIFCERNTPFITELVLQHGARVVSPNVLAGIATDSQLTMNWLHEGWHTSHDFASFAYGRATFIIIQPCELQPSDYVPLQLSLLRNLQASQQRSINNLKTLMVSHQAMALGLENNISVSAAMNIGFWRCVKQEYSSLDIQLVDMAIDEAIPTTKLIDLLASELMHGEPELAVMWRAGMRWLQQVEAMKQHNMPSAIKHGGVYIITGAMGKVGRLLGRYLSDTYQAKLVLISRVGSANSHITGFENTEQFMLESMNLDDLHTWQALLSRVSAKWGQINGLFHCATTGVKSFGLLSEITTEQWVNEFAAKVDCLEVIQAATRPFELDFVLVMSSVSALLGGLGHSAYSAANCYQDAFVQRHNQLASFTTRWLSINWDGWQTGLELNDADKAHALSDEDGLLLLEQALGDPSSPAQVVATCSPLQQRIEKWVKLNSLRTLNGGDSQGDVTERMRGIWSQLFGVVPDSDHTGFFTSGGDSMYAMLLVKSLQTEFNFSLPMQDLIVNDFSIVQLVELVKKASHEESAEVLWQPVFRMNSQSHQQKMIFIHSGGGSVLCYKDLATALEGHYECYGYRSGLEADTQQPVFETMQELAASYVDNLLLAVPEGPYNLAGYSLGGIIAFEIALQLQQRAVQVEKLVLFDPFPPFRDEHDQSCMQMSEDELFETLYLALCEQFGLEPIKLELPSGSTIEQKVSACIEQQGEANSSWKFWAQEYFRHNISQMYARNDYRPNEKYNGNTILIRIDDENYHNDRNDIIDLGWCEYTYSKVEVFFTEGPHRSLFNPSHINVTKKVFLSSLKL</sequence>
<dbReference type="InterPro" id="IPR036736">
    <property type="entry name" value="ACP-like_sf"/>
</dbReference>
<proteinExistence type="inferred from homology"/>
<dbReference type="Gene3D" id="3.30.70.3290">
    <property type="match status" value="1"/>
</dbReference>
<dbReference type="SMART" id="SM00825">
    <property type="entry name" value="PKS_KS"/>
    <property type="match status" value="1"/>
</dbReference>
<keyword evidence="3" id="KW-0596">Phosphopantetheine</keyword>
<dbReference type="CDD" id="cd08953">
    <property type="entry name" value="KR_2_SDR_x"/>
    <property type="match status" value="1"/>
</dbReference>
<dbReference type="InterPro" id="IPR001031">
    <property type="entry name" value="Thioesterase"/>
</dbReference>
<dbReference type="PROSITE" id="PS50075">
    <property type="entry name" value="CARRIER"/>
    <property type="match status" value="1"/>
</dbReference>
<dbReference type="InterPro" id="IPR001227">
    <property type="entry name" value="Ac_transferase_dom_sf"/>
</dbReference>
<dbReference type="SMART" id="SM00822">
    <property type="entry name" value="PKS_KR"/>
    <property type="match status" value="1"/>
</dbReference>
<dbReference type="Pfam" id="PF00550">
    <property type="entry name" value="PP-binding"/>
    <property type="match status" value="1"/>
</dbReference>
<dbReference type="Gene3D" id="3.30.70.250">
    <property type="entry name" value="Malonyl-CoA ACP transacylase, ACP-binding"/>
    <property type="match status" value="1"/>
</dbReference>
<evidence type="ECO:0000256" key="4">
    <source>
        <dbReference type="ARBA" id="ARBA00022553"/>
    </source>
</evidence>
<dbReference type="InterPro" id="IPR029058">
    <property type="entry name" value="AB_hydrolase_fold"/>
</dbReference>
<dbReference type="PANTHER" id="PTHR43775">
    <property type="entry name" value="FATTY ACID SYNTHASE"/>
    <property type="match status" value="1"/>
</dbReference>
<dbReference type="SUPFAM" id="SSF47336">
    <property type="entry name" value="ACP-like"/>
    <property type="match status" value="1"/>
</dbReference>
<dbReference type="Gene3D" id="3.40.50.720">
    <property type="entry name" value="NAD(P)-binding Rossmann-like Domain"/>
    <property type="match status" value="1"/>
</dbReference>
<dbReference type="InterPro" id="IPR057326">
    <property type="entry name" value="KR_dom"/>
</dbReference>
<reference evidence="8 9" key="1">
    <citation type="submission" date="2022-07" db="EMBL/GenBank/DDBJ databases">
        <authorList>
            <person name="Criscuolo A."/>
        </authorList>
    </citation>
    <scope>NUCLEOTIDE SEQUENCE [LARGE SCALE GENOMIC DNA]</scope>
    <source>
        <strain evidence="9">CIP 111951</strain>
    </source>
</reference>
<feature type="domain" description="Carrier" evidence="6">
    <location>
        <begin position="1352"/>
        <end position="1428"/>
    </location>
</feature>
<dbReference type="SUPFAM" id="SSF53474">
    <property type="entry name" value="alpha/beta-Hydrolases"/>
    <property type="match status" value="1"/>
</dbReference>
<dbReference type="InterPro" id="IPR020841">
    <property type="entry name" value="PKS_Beta-ketoAc_synthase_dom"/>
</dbReference>
<dbReference type="InterPro" id="IPR016039">
    <property type="entry name" value="Thiolase-like"/>
</dbReference>
<comment type="pathway">
    <text evidence="1">Lipid metabolism; fatty acid biosynthesis.</text>
</comment>
<gene>
    <name evidence="8" type="ORF">PSECIP111951_00160</name>
</gene>
<dbReference type="CDD" id="cd00833">
    <property type="entry name" value="PKS"/>
    <property type="match status" value="1"/>
</dbReference>
<dbReference type="PROSITE" id="PS00606">
    <property type="entry name" value="KS3_1"/>
    <property type="match status" value="1"/>
</dbReference>
<dbReference type="RefSeq" id="WP_261591367.1">
    <property type="nucleotide sequence ID" value="NZ_CAMAPD010000001.1"/>
</dbReference>
<dbReference type="Pfam" id="PF08659">
    <property type="entry name" value="KR"/>
    <property type="match status" value="1"/>
</dbReference>
<dbReference type="Pfam" id="PF02801">
    <property type="entry name" value="Ketoacyl-synt_C"/>
    <property type="match status" value="1"/>
</dbReference>